<keyword evidence="3" id="KW-1015">Disulfide bond</keyword>
<name>A0ABT6YFV5_9BACT</name>
<accession>A0ABT6YFV5</accession>
<evidence type="ECO:0000256" key="2">
    <source>
        <dbReference type="ARBA" id="ARBA00022748"/>
    </source>
</evidence>
<evidence type="ECO:0000313" key="6">
    <source>
        <dbReference type="EMBL" id="MDI9862302.1"/>
    </source>
</evidence>
<dbReference type="InterPro" id="IPR050553">
    <property type="entry name" value="Thioredoxin_ResA/DsbE_sf"/>
</dbReference>
<evidence type="ECO:0000313" key="7">
    <source>
        <dbReference type="Proteomes" id="UP001236507"/>
    </source>
</evidence>
<keyword evidence="2" id="KW-0201">Cytochrome c-type biogenesis</keyword>
<organism evidence="6 7">
    <name type="scientific">Flectobacillus roseus</name>
    <dbReference type="NCBI Taxonomy" id="502259"/>
    <lineage>
        <taxon>Bacteria</taxon>
        <taxon>Pseudomonadati</taxon>
        <taxon>Bacteroidota</taxon>
        <taxon>Cytophagia</taxon>
        <taxon>Cytophagales</taxon>
        <taxon>Flectobacillaceae</taxon>
        <taxon>Flectobacillus</taxon>
    </lineage>
</organism>
<dbReference type="RefSeq" id="WP_283346570.1">
    <property type="nucleotide sequence ID" value="NZ_JASHIF010000027.1"/>
</dbReference>
<protein>
    <submittedName>
        <fullName evidence="6">Thioredoxin-like domain-containing protein</fullName>
    </submittedName>
</protein>
<keyword evidence="7" id="KW-1185">Reference proteome</keyword>
<comment type="caution">
    <text evidence="6">The sequence shown here is derived from an EMBL/GenBank/DDBJ whole genome shotgun (WGS) entry which is preliminary data.</text>
</comment>
<dbReference type="SUPFAM" id="SSF52833">
    <property type="entry name" value="Thioredoxin-like"/>
    <property type="match status" value="1"/>
</dbReference>
<feature type="domain" description="Thioredoxin" evidence="5">
    <location>
        <begin position="204"/>
        <end position="339"/>
    </location>
</feature>
<dbReference type="PANTHER" id="PTHR42852">
    <property type="entry name" value="THIOL:DISULFIDE INTERCHANGE PROTEIN DSBE"/>
    <property type="match status" value="1"/>
</dbReference>
<comment type="subcellular location">
    <subcellularLocation>
        <location evidence="1">Cell envelope</location>
    </subcellularLocation>
</comment>
<sequence length="339" mass="38722">MKKLFYLFLLLSHTIFSQQIPFKITGTYEDGLIKKVNVHRNPTFTIDTIIINKDKFVLTGKLDYPRHINIGFNDFEGARGVYTDGNTINVKYKNTPNLIDSKVIEVSPISISGNPITIDDHKIWGLISQKFSDNFSFKDKAKIMNLIEKHREKYPNSLSSLALISNILDIASTDEINALMEKIPIENQDKYLGPSIKQSLKKRSLIGKAIKNYSFPDINGVEKPIIDTTKQYTFIMFWDAACGPCRIFNRKMNDIIKTIDLDKVAIIGVSLDSNKLTWKKAIKEDKVTWTQLNIKEGFDSEIIKTLNFNALPYDLLVDKNLVIRANGYDKSFEILSKIN</sequence>
<evidence type="ECO:0000256" key="1">
    <source>
        <dbReference type="ARBA" id="ARBA00004196"/>
    </source>
</evidence>
<evidence type="ECO:0000256" key="3">
    <source>
        <dbReference type="ARBA" id="ARBA00023157"/>
    </source>
</evidence>
<dbReference type="Pfam" id="PF13905">
    <property type="entry name" value="Thioredoxin_8"/>
    <property type="match status" value="1"/>
</dbReference>
<dbReference type="InterPro" id="IPR036249">
    <property type="entry name" value="Thioredoxin-like_sf"/>
</dbReference>
<dbReference type="EMBL" id="JASHIF010000027">
    <property type="protein sequence ID" value="MDI9862302.1"/>
    <property type="molecule type" value="Genomic_DNA"/>
</dbReference>
<gene>
    <name evidence="6" type="ORF">QM524_23970</name>
</gene>
<dbReference type="InterPro" id="IPR025380">
    <property type="entry name" value="DUF4369"/>
</dbReference>
<dbReference type="Proteomes" id="UP001236507">
    <property type="component" value="Unassembled WGS sequence"/>
</dbReference>
<dbReference type="Pfam" id="PF14289">
    <property type="entry name" value="DUF4369"/>
    <property type="match status" value="1"/>
</dbReference>
<evidence type="ECO:0000259" key="5">
    <source>
        <dbReference type="PROSITE" id="PS51352"/>
    </source>
</evidence>
<keyword evidence="4" id="KW-0676">Redox-active center</keyword>
<proteinExistence type="predicted"/>
<reference evidence="6 7" key="1">
    <citation type="submission" date="2023-05" db="EMBL/GenBank/DDBJ databases">
        <title>Novel species of genus Flectobacillus isolated from stream in China.</title>
        <authorList>
            <person name="Lu H."/>
        </authorList>
    </citation>
    <scope>NUCLEOTIDE SEQUENCE [LARGE SCALE GENOMIC DNA]</scope>
    <source>
        <strain evidence="6 7">KCTC 42575</strain>
    </source>
</reference>
<evidence type="ECO:0000256" key="4">
    <source>
        <dbReference type="ARBA" id="ARBA00023284"/>
    </source>
</evidence>
<dbReference type="PROSITE" id="PS51352">
    <property type="entry name" value="THIOREDOXIN_2"/>
    <property type="match status" value="1"/>
</dbReference>
<dbReference type="InterPro" id="IPR012336">
    <property type="entry name" value="Thioredoxin-like_fold"/>
</dbReference>
<dbReference type="InterPro" id="IPR013766">
    <property type="entry name" value="Thioredoxin_domain"/>
</dbReference>
<dbReference type="Gene3D" id="3.40.30.10">
    <property type="entry name" value="Glutaredoxin"/>
    <property type="match status" value="1"/>
</dbReference>
<dbReference type="PANTHER" id="PTHR42852:SF6">
    <property type="entry name" value="THIOL:DISULFIDE INTERCHANGE PROTEIN DSBE"/>
    <property type="match status" value="1"/>
</dbReference>